<keyword evidence="10" id="KW-1185">Reference proteome</keyword>
<dbReference type="SUPFAM" id="SSF161098">
    <property type="entry name" value="MetI-like"/>
    <property type="match status" value="1"/>
</dbReference>
<evidence type="ECO:0000313" key="9">
    <source>
        <dbReference type="EMBL" id="GLS20102.1"/>
    </source>
</evidence>
<sequence>MALRLLRRLIGVIAVLALVIVGAFFMLEAASGDAIDAYVAGIGGMDATRIAELRVAWGLDQGPMHRLGAYLAALAHGDLGWSTGFQRPVRDVLFERLPVTLITMGSALALAFLLGILLGFIAGIRPNSWLDRILSIGSLALYAMPGFWLSLVLILIFSVSLRWLPSSGFETIASGKTGLARVADIAWHLALPVSALGLLYMTLFLRLLRDGMEEVWHADFIRAARARGISGMRLALRHVARNALAPVVTMLGLQSASLLGGSVVVESVFAIPGFGRLAAEAVSRRDTPLLLGVVLFSAIVVVVMNMLADLVQAWLDPRIGANERYA</sequence>
<comment type="similarity">
    <text evidence="7">Belongs to the binding-protein-dependent transport system permease family.</text>
</comment>
<evidence type="ECO:0000256" key="5">
    <source>
        <dbReference type="ARBA" id="ARBA00022989"/>
    </source>
</evidence>
<feature type="transmembrane region" description="Helical" evidence="7">
    <location>
        <begin position="185"/>
        <end position="208"/>
    </location>
</feature>
<reference evidence="10" key="1">
    <citation type="journal article" date="2019" name="Int. J. Syst. Evol. Microbiol.">
        <title>The Global Catalogue of Microorganisms (GCM) 10K type strain sequencing project: providing services to taxonomists for standard genome sequencing and annotation.</title>
        <authorList>
            <consortium name="The Broad Institute Genomics Platform"/>
            <consortium name="The Broad Institute Genome Sequencing Center for Infectious Disease"/>
            <person name="Wu L."/>
            <person name="Ma J."/>
        </authorList>
    </citation>
    <scope>NUCLEOTIDE SEQUENCE [LARGE SCALE GENOMIC DNA]</scope>
    <source>
        <strain evidence="10">NBRC 101365</strain>
    </source>
</reference>
<feature type="transmembrane region" description="Helical" evidence="7">
    <location>
        <begin position="9"/>
        <end position="27"/>
    </location>
</feature>
<gene>
    <name evidence="9" type="ORF">GCM10007874_31190</name>
</gene>
<dbReference type="Proteomes" id="UP001156882">
    <property type="component" value="Unassembled WGS sequence"/>
</dbReference>
<evidence type="ECO:0000256" key="1">
    <source>
        <dbReference type="ARBA" id="ARBA00004651"/>
    </source>
</evidence>
<dbReference type="InterPro" id="IPR035906">
    <property type="entry name" value="MetI-like_sf"/>
</dbReference>
<dbReference type="PROSITE" id="PS50928">
    <property type="entry name" value="ABC_TM1"/>
    <property type="match status" value="1"/>
</dbReference>
<dbReference type="Gene3D" id="1.10.3720.10">
    <property type="entry name" value="MetI-like"/>
    <property type="match status" value="1"/>
</dbReference>
<organism evidence="9 10">
    <name type="scientific">Labrys miyagiensis</name>
    <dbReference type="NCBI Taxonomy" id="346912"/>
    <lineage>
        <taxon>Bacteria</taxon>
        <taxon>Pseudomonadati</taxon>
        <taxon>Pseudomonadota</taxon>
        <taxon>Alphaproteobacteria</taxon>
        <taxon>Hyphomicrobiales</taxon>
        <taxon>Xanthobacteraceae</taxon>
        <taxon>Labrys</taxon>
    </lineage>
</organism>
<evidence type="ECO:0000256" key="2">
    <source>
        <dbReference type="ARBA" id="ARBA00022448"/>
    </source>
</evidence>
<keyword evidence="4 7" id="KW-0812">Transmembrane</keyword>
<keyword evidence="2 7" id="KW-0813">Transport</keyword>
<protein>
    <submittedName>
        <fullName evidence="9">ABC transporter permease</fullName>
    </submittedName>
</protein>
<evidence type="ECO:0000256" key="4">
    <source>
        <dbReference type="ARBA" id="ARBA00022692"/>
    </source>
</evidence>
<dbReference type="Pfam" id="PF00528">
    <property type="entry name" value="BPD_transp_1"/>
    <property type="match status" value="1"/>
</dbReference>
<feature type="transmembrane region" description="Helical" evidence="7">
    <location>
        <begin position="289"/>
        <end position="308"/>
    </location>
</feature>
<name>A0ABQ6CIC7_9HYPH</name>
<evidence type="ECO:0000256" key="7">
    <source>
        <dbReference type="RuleBase" id="RU363032"/>
    </source>
</evidence>
<comment type="caution">
    <text evidence="9">The sequence shown here is derived from an EMBL/GenBank/DDBJ whole genome shotgun (WGS) entry which is preliminary data.</text>
</comment>
<keyword evidence="3" id="KW-1003">Cell membrane</keyword>
<accession>A0ABQ6CIC7</accession>
<dbReference type="InterPro" id="IPR000515">
    <property type="entry name" value="MetI-like"/>
</dbReference>
<proteinExistence type="inferred from homology"/>
<dbReference type="CDD" id="cd06261">
    <property type="entry name" value="TM_PBP2"/>
    <property type="match status" value="1"/>
</dbReference>
<feature type="domain" description="ABC transmembrane type-1" evidence="8">
    <location>
        <begin position="97"/>
        <end position="312"/>
    </location>
</feature>
<evidence type="ECO:0000256" key="3">
    <source>
        <dbReference type="ARBA" id="ARBA00022475"/>
    </source>
</evidence>
<feature type="transmembrane region" description="Helical" evidence="7">
    <location>
        <begin position="136"/>
        <end position="165"/>
    </location>
</feature>
<keyword evidence="6 7" id="KW-0472">Membrane</keyword>
<dbReference type="EMBL" id="BSPC01000026">
    <property type="protein sequence ID" value="GLS20102.1"/>
    <property type="molecule type" value="Genomic_DNA"/>
</dbReference>
<evidence type="ECO:0000256" key="6">
    <source>
        <dbReference type="ARBA" id="ARBA00023136"/>
    </source>
</evidence>
<keyword evidence="5 7" id="KW-1133">Transmembrane helix</keyword>
<evidence type="ECO:0000259" key="8">
    <source>
        <dbReference type="PROSITE" id="PS50928"/>
    </source>
</evidence>
<dbReference type="PANTHER" id="PTHR43163:SF9">
    <property type="entry name" value="ABC TRANSPORTER PERMEASE PROTEIN"/>
    <property type="match status" value="1"/>
</dbReference>
<evidence type="ECO:0000313" key="10">
    <source>
        <dbReference type="Proteomes" id="UP001156882"/>
    </source>
</evidence>
<comment type="subcellular location">
    <subcellularLocation>
        <location evidence="1 7">Cell membrane</location>
        <topology evidence="1 7">Multi-pass membrane protein</topology>
    </subcellularLocation>
</comment>
<feature type="transmembrane region" description="Helical" evidence="7">
    <location>
        <begin position="101"/>
        <end position="124"/>
    </location>
</feature>
<dbReference type="PANTHER" id="PTHR43163">
    <property type="entry name" value="DIPEPTIDE TRANSPORT SYSTEM PERMEASE PROTEIN DPPB-RELATED"/>
    <property type="match status" value="1"/>
</dbReference>